<proteinExistence type="predicted"/>
<organism evidence="1">
    <name type="scientific">bioreactor metagenome</name>
    <dbReference type="NCBI Taxonomy" id="1076179"/>
    <lineage>
        <taxon>unclassified sequences</taxon>
        <taxon>metagenomes</taxon>
        <taxon>ecological metagenomes</taxon>
    </lineage>
</organism>
<reference evidence="1" key="1">
    <citation type="submission" date="2019-08" db="EMBL/GenBank/DDBJ databases">
        <authorList>
            <person name="Kucharzyk K."/>
            <person name="Murdoch R.W."/>
            <person name="Higgins S."/>
            <person name="Loffler F."/>
        </authorList>
    </citation>
    <scope>NUCLEOTIDE SEQUENCE</scope>
</reference>
<gene>
    <name evidence="1" type="ORF">SDC9_197769</name>
</gene>
<comment type="caution">
    <text evidence="1">The sequence shown here is derived from an EMBL/GenBank/DDBJ whole genome shotgun (WGS) entry which is preliminary data.</text>
</comment>
<evidence type="ECO:0000313" key="1">
    <source>
        <dbReference type="EMBL" id="MPN50143.1"/>
    </source>
</evidence>
<sequence length="62" mass="7118">MDAAGALVNKREQAIDKRTLELCERAVLKHRRDDRMGVHELFKHFRIGRITVLGLFVCGQAK</sequence>
<name>A0A645ISG0_9ZZZZ</name>
<dbReference type="AlphaFoldDB" id="A0A645ISG0"/>
<dbReference type="EMBL" id="VSSQ01114032">
    <property type="protein sequence ID" value="MPN50143.1"/>
    <property type="molecule type" value="Genomic_DNA"/>
</dbReference>
<accession>A0A645ISG0</accession>
<protein>
    <submittedName>
        <fullName evidence="1">Uncharacterized protein</fullName>
    </submittedName>
</protein>